<keyword evidence="4" id="KW-1185">Reference proteome</keyword>
<dbReference type="Gene3D" id="3.30.470.20">
    <property type="entry name" value="ATP-grasp fold, B domain"/>
    <property type="match status" value="1"/>
</dbReference>
<dbReference type="PROSITE" id="PS50975">
    <property type="entry name" value="ATP_GRASP"/>
    <property type="match status" value="1"/>
</dbReference>
<evidence type="ECO:0000259" key="2">
    <source>
        <dbReference type="PROSITE" id="PS50975"/>
    </source>
</evidence>
<reference evidence="4" key="1">
    <citation type="journal article" date="2019" name="Int. J. Syst. Evol. Microbiol.">
        <title>The Global Catalogue of Microorganisms (GCM) 10K type strain sequencing project: providing services to taxonomists for standard genome sequencing and annotation.</title>
        <authorList>
            <consortium name="The Broad Institute Genomics Platform"/>
            <consortium name="The Broad Institute Genome Sequencing Center for Infectious Disease"/>
            <person name="Wu L."/>
            <person name="Ma J."/>
        </authorList>
    </citation>
    <scope>NUCLEOTIDE SEQUENCE [LARGE SCALE GENOMIC DNA]</scope>
    <source>
        <strain evidence="4">JCM 18302</strain>
    </source>
</reference>
<protein>
    <recommendedName>
        <fullName evidence="2">ATP-grasp domain-containing protein</fullName>
    </recommendedName>
</protein>
<proteinExistence type="predicted"/>
<feature type="domain" description="ATP-grasp" evidence="2">
    <location>
        <begin position="117"/>
        <end position="312"/>
    </location>
</feature>
<name>A0ABP9NS51_9PSEU</name>
<organism evidence="3 4">
    <name type="scientific">Pseudonocardia adelaidensis</name>
    <dbReference type="NCBI Taxonomy" id="648754"/>
    <lineage>
        <taxon>Bacteria</taxon>
        <taxon>Bacillati</taxon>
        <taxon>Actinomycetota</taxon>
        <taxon>Actinomycetes</taxon>
        <taxon>Pseudonocardiales</taxon>
        <taxon>Pseudonocardiaceae</taxon>
        <taxon>Pseudonocardia</taxon>
    </lineage>
</organism>
<gene>
    <name evidence="3" type="ORF">GCM10023320_58470</name>
</gene>
<keyword evidence="1" id="KW-0067">ATP-binding</keyword>
<dbReference type="SUPFAM" id="SSF56059">
    <property type="entry name" value="Glutathione synthetase ATP-binding domain-like"/>
    <property type="match status" value="1"/>
</dbReference>
<dbReference type="EMBL" id="BAABJO010000026">
    <property type="protein sequence ID" value="GAA5132975.1"/>
    <property type="molecule type" value="Genomic_DNA"/>
</dbReference>
<accession>A0ABP9NS51</accession>
<comment type="caution">
    <text evidence="3">The sequence shown here is derived from an EMBL/GenBank/DDBJ whole genome shotgun (WGS) entry which is preliminary data.</text>
</comment>
<sequence length="396" mass="43642">MAVVLGARVIEVVRSLAMGGIPVGVVTPTGDPARWSRYARNVMTWDWMLPAERHDDALADRLVRFARQQSSPPVLLYCSDQPMVFVSRHRRRLAEGFRFAVPDAALVEAMEDKARFAALATARSLPVPPTVVLDVCRPEPPDELLDLGLPLIVKPTARDRTWVEAVGSNTKAIRIDSKEQLLEVWPRLRGLSKPAIAQESIPGPETAVVSYHVYVDGNGEIAGEFTGRKIRTIPVEYGHTASLTIMDDPEVRRLGRKVCTALDLRGVAKIDFKYGPDGRLYLFEINARLTLWVHPGARAGVNLPAIVHADLTGRPRPRCGRTGGDVDWVHPKDVLAARAHGVPMTEWLSWLWRTRPVTGVWKWDDPGPLLGMAAVRVKGAVARRPPARGEGCGSDC</sequence>
<evidence type="ECO:0000313" key="3">
    <source>
        <dbReference type="EMBL" id="GAA5132975.1"/>
    </source>
</evidence>
<evidence type="ECO:0000313" key="4">
    <source>
        <dbReference type="Proteomes" id="UP001500804"/>
    </source>
</evidence>
<evidence type="ECO:0000256" key="1">
    <source>
        <dbReference type="PROSITE-ProRule" id="PRU00409"/>
    </source>
</evidence>
<dbReference type="Proteomes" id="UP001500804">
    <property type="component" value="Unassembled WGS sequence"/>
</dbReference>
<dbReference type="InterPro" id="IPR011761">
    <property type="entry name" value="ATP-grasp"/>
</dbReference>
<keyword evidence="1" id="KW-0547">Nucleotide-binding</keyword>